<evidence type="ECO:0000313" key="8">
    <source>
        <dbReference type="EMBL" id="BDZ51430.1"/>
    </source>
</evidence>
<dbReference type="InterPro" id="IPR008145">
    <property type="entry name" value="GK/Ca_channel_bsu"/>
</dbReference>
<dbReference type="NCBIfam" id="TIGR02322">
    <property type="entry name" value="phosphon_PhnN"/>
    <property type="match status" value="1"/>
</dbReference>
<organism evidence="8 9">
    <name type="scientific">Frondihabitans sucicola</name>
    <dbReference type="NCBI Taxonomy" id="1268041"/>
    <lineage>
        <taxon>Bacteria</taxon>
        <taxon>Bacillati</taxon>
        <taxon>Actinomycetota</taxon>
        <taxon>Actinomycetes</taxon>
        <taxon>Micrococcales</taxon>
        <taxon>Microbacteriaceae</taxon>
        <taxon>Frondihabitans</taxon>
    </lineage>
</organism>
<evidence type="ECO:0000256" key="4">
    <source>
        <dbReference type="ARBA" id="ARBA00022741"/>
    </source>
</evidence>
<evidence type="ECO:0000259" key="7">
    <source>
        <dbReference type="SMART" id="SM00072"/>
    </source>
</evidence>
<comment type="function">
    <text evidence="6">Catalyzes the phosphorylation of ribose 1,5-bisphosphate to 5-phospho-D-ribosyl alpha-1-diphosphate (PRPP).</text>
</comment>
<evidence type="ECO:0000256" key="6">
    <source>
        <dbReference type="HAMAP-Rule" id="MF_00836"/>
    </source>
</evidence>
<dbReference type="EC" id="2.7.4.23" evidence="6"/>
<proteinExistence type="inferred from homology"/>
<sequence>MTGLIGPGAFIAVSGASGVGKDTLLDLARDRCGEGAFFPRRVITRPGGPGEDHLPVTRQQFIRARLGAAFAVTWHAHGLDYGIPAAADGAIRAGQVVVANVSRGVIPELRGRYERVVSVRVTVSDEVRAARLRARGRESVADITERLSRIDPATGHDVDHEIRNDGTAQDAGDHLIAIVESAMAQRTERS</sequence>
<evidence type="ECO:0000256" key="2">
    <source>
        <dbReference type="ARBA" id="ARBA00005069"/>
    </source>
</evidence>
<accession>A0ABN6Y277</accession>
<dbReference type="Gene3D" id="3.40.50.300">
    <property type="entry name" value="P-loop containing nucleotide triphosphate hydrolases"/>
    <property type="match status" value="1"/>
</dbReference>
<feature type="domain" description="Guanylate kinase/L-type calcium channel beta subunit" evidence="7">
    <location>
        <begin position="7"/>
        <end position="183"/>
    </location>
</feature>
<keyword evidence="4 6" id="KW-0547">Nucleotide-binding</keyword>
<comment type="caution">
    <text evidence="6">Lacks conserved residue(s) required for the propagation of feature annotation.</text>
</comment>
<gene>
    <name evidence="6 8" type="primary">phnN</name>
    <name evidence="8" type="ORF">GCM10025867_36710</name>
</gene>
<dbReference type="SUPFAM" id="SSF52540">
    <property type="entry name" value="P-loop containing nucleoside triphosphate hydrolases"/>
    <property type="match status" value="1"/>
</dbReference>
<comment type="pathway">
    <text evidence="2 6">Metabolic intermediate biosynthesis; 5-phospho-alpha-D-ribose 1-diphosphate biosynthesis; 5-phospho-alpha-D-ribose 1-diphosphate from D-ribose 5-phosphate (route II): step 3/3.</text>
</comment>
<keyword evidence="5 6" id="KW-0067">ATP-binding</keyword>
<keyword evidence="3 6" id="KW-0808">Transferase</keyword>
<dbReference type="RefSeq" id="WP_286344199.1">
    <property type="nucleotide sequence ID" value="NZ_AP027732.1"/>
</dbReference>
<dbReference type="InterPro" id="IPR027417">
    <property type="entry name" value="P-loop_NTPase"/>
</dbReference>
<dbReference type="SMART" id="SM00072">
    <property type="entry name" value="GuKc"/>
    <property type="match status" value="1"/>
</dbReference>
<evidence type="ECO:0000256" key="5">
    <source>
        <dbReference type="ARBA" id="ARBA00022840"/>
    </source>
</evidence>
<evidence type="ECO:0000313" key="9">
    <source>
        <dbReference type="Proteomes" id="UP001321486"/>
    </source>
</evidence>
<dbReference type="EMBL" id="AP027732">
    <property type="protein sequence ID" value="BDZ51430.1"/>
    <property type="molecule type" value="Genomic_DNA"/>
</dbReference>
<dbReference type="Proteomes" id="UP001321486">
    <property type="component" value="Chromosome"/>
</dbReference>
<reference evidence="9" key="1">
    <citation type="journal article" date="2019" name="Int. J. Syst. Evol. Microbiol.">
        <title>The Global Catalogue of Microorganisms (GCM) 10K type strain sequencing project: providing services to taxonomists for standard genome sequencing and annotation.</title>
        <authorList>
            <consortium name="The Broad Institute Genomics Platform"/>
            <consortium name="The Broad Institute Genome Sequencing Center for Infectious Disease"/>
            <person name="Wu L."/>
            <person name="Ma J."/>
        </authorList>
    </citation>
    <scope>NUCLEOTIDE SEQUENCE [LARGE SCALE GENOMIC DNA]</scope>
    <source>
        <strain evidence="9">NBRC 108728</strain>
    </source>
</reference>
<evidence type="ECO:0000256" key="3">
    <source>
        <dbReference type="ARBA" id="ARBA00022679"/>
    </source>
</evidence>
<evidence type="ECO:0000256" key="1">
    <source>
        <dbReference type="ARBA" id="ARBA00000373"/>
    </source>
</evidence>
<name>A0ABN6Y277_9MICO</name>
<dbReference type="InterPro" id="IPR012699">
    <property type="entry name" value="PhnN"/>
</dbReference>
<keyword evidence="9" id="KW-1185">Reference proteome</keyword>
<protein>
    <recommendedName>
        <fullName evidence="6">Ribose 1,5-bisphosphate phosphokinase PhnN</fullName>
        <ecNumber evidence="6">2.7.4.23</ecNumber>
    </recommendedName>
    <alternativeName>
        <fullName evidence="6">Ribose 1,5-bisphosphokinase</fullName>
    </alternativeName>
</protein>
<dbReference type="HAMAP" id="MF_00836">
    <property type="entry name" value="PhnN"/>
    <property type="match status" value="1"/>
</dbReference>
<comment type="catalytic activity">
    <reaction evidence="1 6">
        <text>alpha-D-ribose 1,5-bisphosphate + ATP = 5-phospho-alpha-D-ribose 1-diphosphate + ADP</text>
        <dbReference type="Rhea" id="RHEA:20109"/>
        <dbReference type="ChEBI" id="CHEBI:30616"/>
        <dbReference type="ChEBI" id="CHEBI:58017"/>
        <dbReference type="ChEBI" id="CHEBI:68688"/>
        <dbReference type="ChEBI" id="CHEBI:456216"/>
        <dbReference type="EC" id="2.7.4.23"/>
    </reaction>
</comment>
<comment type="similarity">
    <text evidence="6">Belongs to the ribose 1,5-bisphosphokinase family.</text>
</comment>